<evidence type="ECO:0000313" key="5">
    <source>
        <dbReference type="EMBL" id="KAF2235872.1"/>
    </source>
</evidence>
<dbReference type="Proteomes" id="UP000800092">
    <property type="component" value="Unassembled WGS sequence"/>
</dbReference>
<proteinExistence type="inferred from homology"/>
<dbReference type="PANTHER" id="PTHR45348">
    <property type="entry name" value="HYPOTHETICAL OXIDOREDUCTASE (EUROFUNG)"/>
    <property type="match status" value="1"/>
</dbReference>
<comment type="subunit">
    <text evidence="2">Monomer.</text>
</comment>
<dbReference type="SUPFAM" id="SSF50129">
    <property type="entry name" value="GroES-like"/>
    <property type="match status" value="1"/>
</dbReference>
<dbReference type="EMBL" id="ML991788">
    <property type="protein sequence ID" value="KAF2235872.1"/>
    <property type="molecule type" value="Genomic_DNA"/>
</dbReference>
<evidence type="ECO:0000256" key="2">
    <source>
        <dbReference type="ARBA" id="ARBA00011245"/>
    </source>
</evidence>
<evidence type="ECO:0000313" key="6">
    <source>
        <dbReference type="Proteomes" id="UP000800092"/>
    </source>
</evidence>
<feature type="domain" description="Enoyl reductase (ER)" evidence="4">
    <location>
        <begin position="11"/>
        <end position="266"/>
    </location>
</feature>
<dbReference type="CDD" id="cd08249">
    <property type="entry name" value="enoyl_reductase_like"/>
    <property type="match status" value="1"/>
</dbReference>
<comment type="similarity">
    <text evidence="1">Belongs to the zinc-containing alcohol dehydrogenase family.</text>
</comment>
<name>A0A6A6HD03_VIRVR</name>
<sequence length="371" mass="40299">MKNTLVYYDPELTVTIEDIPIPTYGPDEVLIKVVCAGSNPKDYKHPHPKRFNVKVNQGDDVGGTVEAVGAHIRNFRPGDRVAAFHPMDLPRGTYAEYTVCPANTVFHIPDDVSFEEAATIPLAAYTAAIGVYLNLELPLPWERRDARAPRGGRKTPLVVNGAASAVGAFAVKFAKMRPDVYPIVGTASPGVSAQYARSIGCDVVVDYRGSVEQVTEELKKALGGAELRHVFDASNSLKSVRYASACFAPPRSGEGLANRYTGTLPFTANPMWKDVYPDTAKIEETLQQVGCWYEQIWVGCVHEDKIEGAKMFGGIASKIMEMGLAEGTFSGQPYELIPNGLEGVYGGLVKLRDRKGGNSKLVYRIADTPGL</sequence>
<dbReference type="GO" id="GO:0016651">
    <property type="term" value="F:oxidoreductase activity, acting on NAD(P)H"/>
    <property type="evidence" value="ECO:0007669"/>
    <property type="project" value="InterPro"/>
</dbReference>
<keyword evidence="3" id="KW-0560">Oxidoreductase</keyword>
<keyword evidence="6" id="KW-1185">Reference proteome</keyword>
<dbReference type="AlphaFoldDB" id="A0A6A6HD03"/>
<dbReference type="SUPFAM" id="SSF51735">
    <property type="entry name" value="NAD(P)-binding Rossmann-fold domains"/>
    <property type="match status" value="1"/>
</dbReference>
<evidence type="ECO:0000256" key="3">
    <source>
        <dbReference type="ARBA" id="ARBA00023002"/>
    </source>
</evidence>
<dbReference type="PANTHER" id="PTHR45348:SF5">
    <property type="entry name" value="OXIDOREDUCTASE, PUTATIVE (AFU_ORTHOLOGUE AFUA_8G01420)-RELATED"/>
    <property type="match status" value="1"/>
</dbReference>
<dbReference type="InterPro" id="IPR047122">
    <property type="entry name" value="Trans-enoyl_RdTase-like"/>
</dbReference>
<dbReference type="Pfam" id="PF08240">
    <property type="entry name" value="ADH_N"/>
    <property type="match status" value="1"/>
</dbReference>
<dbReference type="InterPro" id="IPR011032">
    <property type="entry name" value="GroES-like_sf"/>
</dbReference>
<evidence type="ECO:0000259" key="4">
    <source>
        <dbReference type="SMART" id="SM00829"/>
    </source>
</evidence>
<dbReference type="Gene3D" id="3.90.180.10">
    <property type="entry name" value="Medium-chain alcohol dehydrogenases, catalytic domain"/>
    <property type="match status" value="1"/>
</dbReference>
<reference evidence="5" key="1">
    <citation type="journal article" date="2020" name="Stud. Mycol.">
        <title>101 Dothideomycetes genomes: a test case for predicting lifestyles and emergence of pathogens.</title>
        <authorList>
            <person name="Haridas S."/>
            <person name="Albert R."/>
            <person name="Binder M."/>
            <person name="Bloem J."/>
            <person name="Labutti K."/>
            <person name="Salamov A."/>
            <person name="Andreopoulos B."/>
            <person name="Baker S."/>
            <person name="Barry K."/>
            <person name="Bills G."/>
            <person name="Bluhm B."/>
            <person name="Cannon C."/>
            <person name="Castanera R."/>
            <person name="Culley D."/>
            <person name="Daum C."/>
            <person name="Ezra D."/>
            <person name="Gonzalez J."/>
            <person name="Henrissat B."/>
            <person name="Kuo A."/>
            <person name="Liang C."/>
            <person name="Lipzen A."/>
            <person name="Lutzoni F."/>
            <person name="Magnuson J."/>
            <person name="Mondo S."/>
            <person name="Nolan M."/>
            <person name="Ohm R."/>
            <person name="Pangilinan J."/>
            <person name="Park H.-J."/>
            <person name="Ramirez L."/>
            <person name="Alfaro M."/>
            <person name="Sun H."/>
            <person name="Tritt A."/>
            <person name="Yoshinaga Y."/>
            <person name="Zwiers L.-H."/>
            <person name="Turgeon B."/>
            <person name="Goodwin S."/>
            <person name="Spatafora J."/>
            <person name="Crous P."/>
            <person name="Grigoriev I."/>
        </authorList>
    </citation>
    <scope>NUCLEOTIDE SEQUENCE</scope>
    <source>
        <strain evidence="5">Tuck. ex Michener</strain>
    </source>
</reference>
<evidence type="ECO:0000256" key="1">
    <source>
        <dbReference type="ARBA" id="ARBA00008072"/>
    </source>
</evidence>
<protein>
    <submittedName>
        <fullName evidence="5">GroES-like protein</fullName>
    </submittedName>
</protein>
<dbReference type="SMART" id="SM00829">
    <property type="entry name" value="PKS_ER"/>
    <property type="match status" value="1"/>
</dbReference>
<dbReference type="InterPro" id="IPR020843">
    <property type="entry name" value="ER"/>
</dbReference>
<dbReference type="InterPro" id="IPR013154">
    <property type="entry name" value="ADH-like_N"/>
</dbReference>
<dbReference type="OrthoDB" id="3233595at2759"/>
<dbReference type="InterPro" id="IPR036291">
    <property type="entry name" value="NAD(P)-bd_dom_sf"/>
</dbReference>
<gene>
    <name evidence="5" type="ORF">EV356DRAFT_522722</name>
</gene>
<dbReference type="Gene3D" id="3.40.50.720">
    <property type="entry name" value="NAD(P)-binding Rossmann-like Domain"/>
    <property type="match status" value="1"/>
</dbReference>
<accession>A0A6A6HD03</accession>
<organism evidence="5 6">
    <name type="scientific">Viridothelium virens</name>
    <name type="common">Speckled blister lichen</name>
    <name type="synonym">Trypethelium virens</name>
    <dbReference type="NCBI Taxonomy" id="1048519"/>
    <lineage>
        <taxon>Eukaryota</taxon>
        <taxon>Fungi</taxon>
        <taxon>Dikarya</taxon>
        <taxon>Ascomycota</taxon>
        <taxon>Pezizomycotina</taxon>
        <taxon>Dothideomycetes</taxon>
        <taxon>Dothideomycetes incertae sedis</taxon>
        <taxon>Trypetheliales</taxon>
        <taxon>Trypetheliaceae</taxon>
        <taxon>Viridothelium</taxon>
    </lineage>
</organism>